<feature type="domain" description="Polysaccharide pyruvyl transferase" evidence="1">
    <location>
        <begin position="19"/>
        <end position="302"/>
    </location>
</feature>
<dbReference type="PATRIC" id="fig|1081904.3.peg.1159"/>
<keyword evidence="3" id="KW-1185">Reference proteome</keyword>
<dbReference type="GO" id="GO:0016740">
    <property type="term" value="F:transferase activity"/>
    <property type="evidence" value="ECO:0007669"/>
    <property type="project" value="UniProtKB-KW"/>
</dbReference>
<name>U2MJ38_9BACT</name>
<dbReference type="InterPro" id="IPR007345">
    <property type="entry name" value="Polysacch_pyruvyl_Trfase"/>
</dbReference>
<accession>U2MJ38</accession>
<gene>
    <name evidence="2" type="ORF">HMPREF1218_1504</name>
</gene>
<dbReference type="AlphaFoldDB" id="U2MJ38"/>
<evidence type="ECO:0000313" key="2">
    <source>
        <dbReference type="EMBL" id="ERK01680.1"/>
    </source>
</evidence>
<evidence type="ECO:0000313" key="3">
    <source>
        <dbReference type="Proteomes" id="UP000016600"/>
    </source>
</evidence>
<organism evidence="2 3">
    <name type="scientific">Hoylesella pleuritidis F0068</name>
    <dbReference type="NCBI Taxonomy" id="1081904"/>
    <lineage>
        <taxon>Bacteria</taxon>
        <taxon>Pseudomonadati</taxon>
        <taxon>Bacteroidota</taxon>
        <taxon>Bacteroidia</taxon>
        <taxon>Bacteroidales</taxon>
        <taxon>Prevotellaceae</taxon>
        <taxon>Hoylesella</taxon>
    </lineage>
</organism>
<comment type="caution">
    <text evidence="2">The sequence shown here is derived from an EMBL/GenBank/DDBJ whole genome shotgun (WGS) entry which is preliminary data.</text>
</comment>
<dbReference type="Pfam" id="PF04230">
    <property type="entry name" value="PS_pyruv_trans"/>
    <property type="match status" value="1"/>
</dbReference>
<protein>
    <submittedName>
        <fullName evidence="2">Polysaccharide pyruvyl transferase</fullName>
    </submittedName>
</protein>
<sequence>MGSKKYIGIITFQKSIFSYGAALQAYAIYRFLQSHSYNVELIDLCTEYRLSLKIGKKYPIFTRRYHLSILKGLIIYHLLHPLKIIRFRSFNNRIKYSKRYRSIDDLYRDPPQYEIYCTGSDQSWNPKLVREPKPYLLTFVKEGAKCISYGSSIGTEVLPKEYSSLYQEALLKYAHISVREKSAKHIIQELTSRSDIEVVLDPTMLLPVEHYLSISKEVLKERYMFCYFLNASRGLLKYAQAIAKHNNLSLVIGGTSKIKGINAKFLSEVGPCEWLGLIKGAAHILTDSFHGTVFAMLLNGNFTTCIVDKERATRIINLLEQFSLSCHLISGFIDLYNINDYMINREKFTERLNRLRSISEKYFISAIEN</sequence>
<evidence type="ECO:0000259" key="1">
    <source>
        <dbReference type="Pfam" id="PF04230"/>
    </source>
</evidence>
<dbReference type="Proteomes" id="UP000016600">
    <property type="component" value="Unassembled WGS sequence"/>
</dbReference>
<dbReference type="EMBL" id="AWET01000024">
    <property type="protein sequence ID" value="ERK01680.1"/>
    <property type="molecule type" value="Genomic_DNA"/>
</dbReference>
<proteinExistence type="predicted"/>
<keyword evidence="2" id="KW-0808">Transferase</keyword>
<reference evidence="2 3" key="1">
    <citation type="submission" date="2013-08" db="EMBL/GenBank/DDBJ databases">
        <authorList>
            <person name="Durkin A.S."/>
            <person name="Haft D.R."/>
            <person name="McCorrison J."/>
            <person name="Torralba M."/>
            <person name="Gillis M."/>
            <person name="Haft D.H."/>
            <person name="Methe B."/>
            <person name="Sutton G."/>
            <person name="Nelson K.E."/>
        </authorList>
    </citation>
    <scope>NUCLEOTIDE SEQUENCE [LARGE SCALE GENOMIC DNA]</scope>
    <source>
        <strain evidence="2 3">F0068</strain>
    </source>
</reference>
<dbReference type="RefSeq" id="WP_021583810.1">
    <property type="nucleotide sequence ID" value="NZ_AWET01000024.1"/>
</dbReference>